<evidence type="ECO:0000256" key="1">
    <source>
        <dbReference type="SAM" id="Phobius"/>
    </source>
</evidence>
<sequence>MNLRHLLRMAHWVHNPPSKRRVVLVFGIVALCLALFAIERMFGWPDALTPNMVRGRILP</sequence>
<name>A0A1M6HQD1_9RHOB</name>
<keyword evidence="1" id="KW-0812">Transmembrane</keyword>
<organism evidence="2 3">
    <name type="scientific">Shimia gijangensis</name>
    <dbReference type="NCBI Taxonomy" id="1470563"/>
    <lineage>
        <taxon>Bacteria</taxon>
        <taxon>Pseudomonadati</taxon>
        <taxon>Pseudomonadota</taxon>
        <taxon>Alphaproteobacteria</taxon>
        <taxon>Rhodobacterales</taxon>
        <taxon>Roseobacteraceae</taxon>
    </lineage>
</organism>
<gene>
    <name evidence="2" type="ORF">SAMN05444000_106117</name>
</gene>
<dbReference type="Proteomes" id="UP000183982">
    <property type="component" value="Unassembled WGS sequence"/>
</dbReference>
<feature type="transmembrane region" description="Helical" evidence="1">
    <location>
        <begin position="21"/>
        <end position="38"/>
    </location>
</feature>
<keyword evidence="3" id="KW-1185">Reference proteome</keyword>
<keyword evidence="1" id="KW-1133">Transmembrane helix</keyword>
<dbReference type="OrthoDB" id="7283678at2"/>
<keyword evidence="1" id="KW-0472">Membrane</keyword>
<dbReference type="AlphaFoldDB" id="A0A1M6HQD1"/>
<reference evidence="3" key="1">
    <citation type="submission" date="2016-11" db="EMBL/GenBank/DDBJ databases">
        <authorList>
            <person name="Varghese N."/>
            <person name="Submissions S."/>
        </authorList>
    </citation>
    <scope>NUCLEOTIDE SEQUENCE [LARGE SCALE GENOMIC DNA]</scope>
    <source>
        <strain evidence="3">DSM 100564</strain>
    </source>
</reference>
<accession>A0A1M6HQD1</accession>
<evidence type="ECO:0000313" key="2">
    <source>
        <dbReference type="EMBL" id="SHJ24430.1"/>
    </source>
</evidence>
<dbReference type="STRING" id="1470563.SAMN05444000_106117"/>
<evidence type="ECO:0000313" key="3">
    <source>
        <dbReference type="Proteomes" id="UP000183982"/>
    </source>
</evidence>
<protein>
    <submittedName>
        <fullName evidence="2">Uncharacterized protein</fullName>
    </submittedName>
</protein>
<proteinExistence type="predicted"/>
<dbReference type="EMBL" id="FQZQ01000006">
    <property type="protein sequence ID" value="SHJ24430.1"/>
    <property type="molecule type" value="Genomic_DNA"/>
</dbReference>